<evidence type="ECO:0000313" key="1">
    <source>
        <dbReference type="EMBL" id="REH26176.1"/>
    </source>
</evidence>
<comment type="caution">
    <text evidence="1">The sequence shown here is derived from an EMBL/GenBank/DDBJ whole genome shotgun (WGS) entry which is preliminary data.</text>
</comment>
<proteinExistence type="predicted"/>
<name>A0A3E0GT10_9PSEU</name>
<dbReference type="AlphaFoldDB" id="A0A3E0GT10"/>
<evidence type="ECO:0000313" key="2">
    <source>
        <dbReference type="Proteomes" id="UP000256269"/>
    </source>
</evidence>
<gene>
    <name evidence="1" type="ORF">BCF44_13431</name>
</gene>
<organism evidence="1 2">
    <name type="scientific">Kutzneria buriramensis</name>
    <dbReference type="NCBI Taxonomy" id="1045776"/>
    <lineage>
        <taxon>Bacteria</taxon>
        <taxon>Bacillati</taxon>
        <taxon>Actinomycetota</taxon>
        <taxon>Actinomycetes</taxon>
        <taxon>Pseudonocardiales</taxon>
        <taxon>Pseudonocardiaceae</taxon>
        <taxon>Kutzneria</taxon>
    </lineage>
</organism>
<keyword evidence="2" id="KW-1185">Reference proteome</keyword>
<dbReference type="EMBL" id="QUNO01000034">
    <property type="protein sequence ID" value="REH26176.1"/>
    <property type="molecule type" value="Genomic_DNA"/>
</dbReference>
<accession>A0A3E0GT10</accession>
<sequence length="52" mass="5750">MIEPDSNSADESRAPRDPVSVAARIHRFAAQVVRIYLGRDDEPEPPPDPDPP</sequence>
<dbReference type="RefSeq" id="WP_170218223.1">
    <property type="nucleotide sequence ID" value="NZ_CP144375.1"/>
</dbReference>
<reference evidence="1 2" key="1">
    <citation type="submission" date="2018-08" db="EMBL/GenBank/DDBJ databases">
        <title>Genomic Encyclopedia of Archaeal and Bacterial Type Strains, Phase II (KMG-II): from individual species to whole genera.</title>
        <authorList>
            <person name="Goeker M."/>
        </authorList>
    </citation>
    <scope>NUCLEOTIDE SEQUENCE [LARGE SCALE GENOMIC DNA]</scope>
    <source>
        <strain evidence="1 2">DSM 45791</strain>
    </source>
</reference>
<dbReference type="Proteomes" id="UP000256269">
    <property type="component" value="Unassembled WGS sequence"/>
</dbReference>
<protein>
    <submittedName>
        <fullName evidence="1">Uncharacterized protein</fullName>
    </submittedName>
</protein>